<feature type="region of interest" description="Disordered" evidence="11">
    <location>
        <begin position="246"/>
        <end position="265"/>
    </location>
</feature>
<feature type="domain" description="Homeobox" evidence="12">
    <location>
        <begin position="925"/>
        <end position="985"/>
    </location>
</feature>
<proteinExistence type="inferred from homology"/>
<dbReference type="SUPFAM" id="SSF46689">
    <property type="entry name" value="Homeodomain-like"/>
    <property type="match status" value="1"/>
</dbReference>
<dbReference type="AlphaFoldDB" id="A0A6P4END6"/>
<feature type="region of interest" description="Disordered" evidence="11">
    <location>
        <begin position="291"/>
        <end position="359"/>
    </location>
</feature>
<evidence type="ECO:0000313" key="15">
    <source>
        <dbReference type="Proteomes" id="UP001652680"/>
    </source>
</evidence>
<dbReference type="SMART" id="SM01109">
    <property type="entry name" value="CUT"/>
    <property type="match status" value="1"/>
</dbReference>
<dbReference type="FunFam" id="1.10.10.60:FF:000054">
    <property type="entry name" value="One cut domain family member"/>
    <property type="match status" value="1"/>
</dbReference>
<feature type="compositionally biased region" description="Acidic residues" evidence="11">
    <location>
        <begin position="1055"/>
        <end position="1064"/>
    </location>
</feature>
<evidence type="ECO:0000256" key="5">
    <source>
        <dbReference type="ARBA" id="ARBA00023155"/>
    </source>
</evidence>
<dbReference type="InterPro" id="IPR010982">
    <property type="entry name" value="Lambda_DNA-bd_dom_sf"/>
</dbReference>
<feature type="region of interest" description="Disordered" evidence="11">
    <location>
        <begin position="1050"/>
        <end position="1089"/>
    </location>
</feature>
<evidence type="ECO:0000313" key="19">
    <source>
        <dbReference type="RefSeq" id="XP_016979605.1"/>
    </source>
</evidence>
<evidence type="ECO:0000256" key="9">
    <source>
        <dbReference type="RuleBase" id="RU000682"/>
    </source>
</evidence>
<accession>A0A6P4END6</accession>
<dbReference type="PROSITE" id="PS51042">
    <property type="entry name" value="CUT"/>
    <property type="match status" value="1"/>
</dbReference>
<feature type="compositionally biased region" description="Gly residues" evidence="11">
    <location>
        <begin position="516"/>
        <end position="529"/>
    </location>
</feature>
<dbReference type="GeneID" id="108044945"/>
<comment type="subcellular location">
    <subcellularLocation>
        <location evidence="1 8 9">Nucleus</location>
    </subcellularLocation>
</comment>
<dbReference type="PANTHER" id="PTHR14057">
    <property type="entry name" value="TRANSCRIPTION FACTOR ONECUT"/>
    <property type="match status" value="1"/>
</dbReference>
<evidence type="ECO:0000313" key="18">
    <source>
        <dbReference type="RefSeq" id="XP_016979604.1"/>
    </source>
</evidence>
<dbReference type="RefSeq" id="XP_016979603.1">
    <property type="nucleotide sequence ID" value="XM_017124114.1"/>
</dbReference>
<feature type="compositionally biased region" description="Polar residues" evidence="11">
    <location>
        <begin position="76"/>
        <end position="87"/>
    </location>
</feature>
<dbReference type="EnsemblMetazoa" id="XM_017124115.2">
    <property type="protein sequence ID" value="XP_016979604.1"/>
    <property type="gene ID" value="LOC108044945"/>
</dbReference>
<evidence type="ECO:0000256" key="8">
    <source>
        <dbReference type="PROSITE-ProRule" id="PRU00108"/>
    </source>
</evidence>
<reference evidence="16 17" key="2">
    <citation type="submission" date="2025-04" db="UniProtKB">
        <authorList>
            <consortium name="RefSeq"/>
        </authorList>
    </citation>
    <scope>IDENTIFICATION</scope>
</reference>
<keyword evidence="6 10" id="KW-0804">Transcription</keyword>
<dbReference type="OrthoDB" id="10068888at2759"/>
<dbReference type="PROSITE" id="PS50071">
    <property type="entry name" value="HOMEOBOX_2"/>
    <property type="match status" value="1"/>
</dbReference>
<comment type="similarity">
    <text evidence="2 10">Belongs to the CUT homeobox family.</text>
</comment>
<keyword evidence="4 8" id="KW-0238">DNA-binding</keyword>
<name>A0A6P4END6_DRORH</name>
<keyword evidence="3 10" id="KW-0805">Transcription regulation</keyword>
<dbReference type="Pfam" id="PF02376">
    <property type="entry name" value="CUT"/>
    <property type="match status" value="1"/>
</dbReference>
<dbReference type="InterPro" id="IPR051649">
    <property type="entry name" value="CUT_Homeobox"/>
</dbReference>
<evidence type="ECO:0000313" key="16">
    <source>
        <dbReference type="RefSeq" id="XP_016979602.1"/>
    </source>
</evidence>
<keyword evidence="5 8" id="KW-0371">Homeobox</keyword>
<feature type="compositionally biased region" description="Basic and acidic residues" evidence="11">
    <location>
        <begin position="1065"/>
        <end position="1081"/>
    </location>
</feature>
<evidence type="ECO:0000256" key="7">
    <source>
        <dbReference type="ARBA" id="ARBA00023242"/>
    </source>
</evidence>
<dbReference type="PANTHER" id="PTHR14057:SF47">
    <property type="entry name" value="HOMEOBOX PROTEIN ONECUT"/>
    <property type="match status" value="1"/>
</dbReference>
<feature type="compositionally biased region" description="Polar residues" evidence="11">
    <location>
        <begin position="347"/>
        <end position="356"/>
    </location>
</feature>
<evidence type="ECO:0000256" key="6">
    <source>
        <dbReference type="ARBA" id="ARBA00023163"/>
    </source>
</evidence>
<dbReference type="SUPFAM" id="SSF47413">
    <property type="entry name" value="lambda repressor-like DNA-binding domains"/>
    <property type="match status" value="1"/>
</dbReference>
<feature type="region of interest" description="Disordered" evidence="11">
    <location>
        <begin position="484"/>
        <end position="537"/>
    </location>
</feature>
<dbReference type="EnsemblMetazoa" id="XM_017124116.2">
    <property type="protein sequence ID" value="XP_016979605.1"/>
    <property type="gene ID" value="LOC108044945"/>
</dbReference>
<dbReference type="SMART" id="SM00389">
    <property type="entry name" value="HOX"/>
    <property type="match status" value="1"/>
</dbReference>
<evidence type="ECO:0000259" key="12">
    <source>
        <dbReference type="PROSITE" id="PS50071"/>
    </source>
</evidence>
<dbReference type="RefSeq" id="XP_016979605.1">
    <property type="nucleotide sequence ID" value="XM_017124116.1"/>
</dbReference>
<feature type="region of interest" description="Disordered" evidence="11">
    <location>
        <begin position="64"/>
        <end position="87"/>
    </location>
</feature>
<dbReference type="Gene3D" id="1.10.10.60">
    <property type="entry name" value="Homeodomain-like"/>
    <property type="match status" value="1"/>
</dbReference>
<evidence type="ECO:0000256" key="11">
    <source>
        <dbReference type="SAM" id="MobiDB-lite"/>
    </source>
</evidence>
<evidence type="ECO:0000313" key="14">
    <source>
        <dbReference type="EnsemblMetazoa" id="XP_016979602.1"/>
    </source>
</evidence>
<dbReference type="Gene3D" id="1.10.260.40">
    <property type="entry name" value="lambda repressor-like DNA-binding domains"/>
    <property type="match status" value="1"/>
</dbReference>
<feature type="compositionally biased region" description="Basic and acidic residues" evidence="11">
    <location>
        <begin position="501"/>
        <end position="511"/>
    </location>
</feature>
<dbReference type="GO" id="GO:0000978">
    <property type="term" value="F:RNA polymerase II cis-regulatory region sequence-specific DNA binding"/>
    <property type="evidence" value="ECO:0007669"/>
    <property type="project" value="TreeGrafter"/>
</dbReference>
<evidence type="ECO:0000256" key="10">
    <source>
        <dbReference type="RuleBase" id="RU361129"/>
    </source>
</evidence>
<dbReference type="EnsemblMetazoa" id="XM_017124114.2">
    <property type="protein sequence ID" value="XP_016979603.1"/>
    <property type="gene ID" value="LOC108044945"/>
</dbReference>
<dbReference type="InterPro" id="IPR003350">
    <property type="entry name" value="CUT_dom"/>
</dbReference>
<feature type="domain" description="CUT" evidence="13">
    <location>
        <begin position="756"/>
        <end position="842"/>
    </location>
</feature>
<feature type="region of interest" description="Disordered" evidence="11">
    <location>
        <begin position="878"/>
        <end position="900"/>
    </location>
</feature>
<feature type="compositionally biased region" description="Acidic residues" evidence="11">
    <location>
        <begin position="299"/>
        <end position="316"/>
    </location>
</feature>
<feature type="compositionally biased region" description="Polar residues" evidence="11">
    <location>
        <begin position="485"/>
        <end position="496"/>
    </location>
</feature>
<dbReference type="GO" id="GO:0000981">
    <property type="term" value="F:DNA-binding transcription factor activity, RNA polymerase II-specific"/>
    <property type="evidence" value="ECO:0007669"/>
    <property type="project" value="TreeGrafter"/>
</dbReference>
<dbReference type="CTD" id="45816"/>
<evidence type="ECO:0000259" key="13">
    <source>
        <dbReference type="PROSITE" id="PS51042"/>
    </source>
</evidence>
<reference evidence="14" key="3">
    <citation type="submission" date="2025-05" db="UniProtKB">
        <authorList>
            <consortium name="EnsemblMetazoa"/>
        </authorList>
    </citation>
    <scope>IDENTIFICATION</scope>
</reference>
<feature type="region of interest" description="Disordered" evidence="11">
    <location>
        <begin position="30"/>
        <end position="50"/>
    </location>
</feature>
<dbReference type="GO" id="GO:0005634">
    <property type="term" value="C:nucleus"/>
    <property type="evidence" value="ECO:0007669"/>
    <property type="project" value="UniProtKB-SubCell"/>
</dbReference>
<dbReference type="Pfam" id="PF00046">
    <property type="entry name" value="Homeodomain"/>
    <property type="match status" value="1"/>
</dbReference>
<protein>
    <recommendedName>
        <fullName evidence="10">One cut domain family member</fullName>
    </recommendedName>
</protein>
<evidence type="ECO:0000256" key="2">
    <source>
        <dbReference type="ARBA" id="ARBA00008190"/>
    </source>
</evidence>
<evidence type="ECO:0000256" key="4">
    <source>
        <dbReference type="ARBA" id="ARBA00023125"/>
    </source>
</evidence>
<feature type="region of interest" description="Disordered" evidence="11">
    <location>
        <begin position="999"/>
        <end position="1033"/>
    </location>
</feature>
<gene>
    <name evidence="16 17 18 19" type="primary">LOC108044945</name>
    <name evidence="14" type="synonym">108044945</name>
</gene>
<keyword evidence="15" id="KW-1185">Reference proteome</keyword>
<dbReference type="RefSeq" id="XP_016979604.1">
    <property type="nucleotide sequence ID" value="XM_017124115.1"/>
</dbReference>
<dbReference type="FunFam" id="1.10.260.40:FF:000005">
    <property type="entry name" value="One cut domain family member"/>
    <property type="match status" value="1"/>
</dbReference>
<evidence type="ECO:0000256" key="1">
    <source>
        <dbReference type="ARBA" id="ARBA00004123"/>
    </source>
</evidence>
<dbReference type="InterPro" id="IPR001356">
    <property type="entry name" value="HD"/>
</dbReference>
<feature type="compositionally biased region" description="Low complexity" evidence="11">
    <location>
        <begin position="880"/>
        <end position="900"/>
    </location>
</feature>
<dbReference type="RefSeq" id="XP_016979602.1">
    <property type="nucleotide sequence ID" value="XM_017124113.1"/>
</dbReference>
<feature type="compositionally biased region" description="Polar residues" evidence="11">
    <location>
        <begin position="324"/>
        <end position="339"/>
    </location>
</feature>
<dbReference type="InterPro" id="IPR009057">
    <property type="entry name" value="Homeodomain-like_sf"/>
</dbReference>
<sequence>MDSINEIIDHQTFSQELVEDATEFITVGHHPESQSQCHHQQQEEGPDNGEDLAMSMQTMIACSRADGSSGEKKNRSLNGSGPGSESDSVVMVIDAMGHSNRQTSYQLVPQQLQLQQKTMPLSFGLLHQDRHRHHLCQERMVNSSPVDFVASDISLDSLTVDSISQAVLPQEIGDGEKQKLIIVQDKSLDQANKRIRMHVDVASVNADLGVDVDDMDEISSDGVGCDDEGVTLNQHHQHLLEEQQQYGLTSHHPHHQAHAQTLHGLHHRSAQLEMGLGGLHGEVLSVIVHSQDSDKEVDGEGGADGEGDAEDEDDDDRDSRSRGQLLSHSSYQTLTSVNDRLSPPGFRQTSYATLTPIQPLPPISTMSEKFAYSGHISGGDSGDTDVNVGEGGGGVAEGSGVTHQSADAVGTGSGSVGNVASSGCSSTDCSSFSALTMPLASGHLGLGVLGGAQSPYSPYEKLASMISPPPNNYLVACDLHPSVSGRVSNSSQQHLSHNGHKKDSTTPHGHTDVNGGKFGYSGHISGGESGDTDVTGEKFSYPDHISGGDSGDADVNGEKFGYSAHISGGDSGPDVNGGTNWLQIHPDREVRLHMPTELEARFHMPSDRRLRLNMPPERGQLNRNLSQTAAPICPPDWKPDDWKNGDGTIVSLSSDLPVVVSLTPTPPPITDDSAGTGLKLSERLSPGQRPQYFLDKGQEGSSVAPDQCSPSIHAIHQQPQSVLLNGFQGATQQAKISVSASPKASVSAGGGGLSRAGSASDMEEINTKDLAQRISAELKRYSIPQAIFAQRVLCRSQGTLSDLLRNPKPWSKLKSGRETFRRMYKWLQEPEFQRMSALRMAAAQIPQRTPLCAGTPLGSAAGSNSSTATMPTDLDLHVGPTMTPSASAPPSESVSSSASTPVINVSVTNVVNCRRKEEPQIEQMPQPKKPRLVFTDLQRRTLQAIFKETKRPSKEMQVTIARQLGLEPTTVGNFFMNARRRSMDKWRDDDSKNTMHLMHNRQQQQEEQEEDEGHSQSQNQDQSHNHNHNQITSNSLTHENYSSLHTTAMSPLGAFDEETDMDLELESHDFDLVDPDDHGDNNDPNGDML</sequence>
<reference evidence="15" key="1">
    <citation type="journal article" date="2021" name="Elife">
        <title>Highly contiguous assemblies of 101 drosophilid genomes.</title>
        <authorList>
            <person name="Kim B.Y."/>
            <person name="Wang J.R."/>
            <person name="Miller D.E."/>
            <person name="Barmina O."/>
            <person name="Delaney E."/>
            <person name="Thompson A."/>
            <person name="Comeault A.A."/>
            <person name="Peede D."/>
            <person name="D'Agostino E.R."/>
            <person name="Pelaez J."/>
            <person name="Aguilar J.M."/>
            <person name="Haji D."/>
            <person name="Matsunaga T."/>
            <person name="Armstrong E.E."/>
            <person name="Zych M."/>
            <person name="Ogawa Y."/>
            <person name="Stamenkovic-Radak M."/>
            <person name="Jelic M."/>
            <person name="Veselinovic M.S."/>
            <person name="Tanaskovic M."/>
            <person name="Eric P."/>
            <person name="Gao J.J."/>
            <person name="Katoh T.K."/>
            <person name="Toda M.J."/>
            <person name="Watabe H."/>
            <person name="Watada M."/>
            <person name="Davis J.S."/>
            <person name="Moyle L.C."/>
            <person name="Manoli G."/>
            <person name="Bertolini E."/>
            <person name="Kostal V."/>
            <person name="Hawley R.S."/>
            <person name="Takahashi A."/>
            <person name="Jones C.D."/>
            <person name="Price D.K."/>
            <person name="Whiteman N."/>
            <person name="Kopp A."/>
            <person name="Matute D.R."/>
            <person name="Petrov D.A."/>
        </authorList>
    </citation>
    <scope>NUCLEOTIDE SEQUENCE [LARGE SCALE GENOMIC DNA]</scope>
</reference>
<organism evidence="16">
    <name type="scientific">Drosophila rhopaloa</name>
    <name type="common">Fruit fly</name>
    <dbReference type="NCBI Taxonomy" id="1041015"/>
    <lineage>
        <taxon>Eukaryota</taxon>
        <taxon>Metazoa</taxon>
        <taxon>Ecdysozoa</taxon>
        <taxon>Arthropoda</taxon>
        <taxon>Hexapoda</taxon>
        <taxon>Insecta</taxon>
        <taxon>Pterygota</taxon>
        <taxon>Neoptera</taxon>
        <taxon>Endopterygota</taxon>
        <taxon>Diptera</taxon>
        <taxon>Brachycera</taxon>
        <taxon>Muscomorpha</taxon>
        <taxon>Ephydroidea</taxon>
        <taxon>Drosophilidae</taxon>
        <taxon>Drosophila</taxon>
        <taxon>Sophophora</taxon>
    </lineage>
</organism>
<feature type="DNA-binding region" description="Homeobox" evidence="8">
    <location>
        <begin position="927"/>
        <end position="986"/>
    </location>
</feature>
<dbReference type="CDD" id="cd00086">
    <property type="entry name" value="homeodomain"/>
    <property type="match status" value="1"/>
</dbReference>
<dbReference type="EnsemblMetazoa" id="XM_017124113.2">
    <property type="protein sequence ID" value="XP_016979602.1"/>
    <property type="gene ID" value="LOC108044945"/>
</dbReference>
<dbReference type="Proteomes" id="UP001652680">
    <property type="component" value="Unassembled WGS sequence"/>
</dbReference>
<keyword evidence="7 8" id="KW-0539">Nucleus</keyword>
<evidence type="ECO:0000313" key="17">
    <source>
        <dbReference type="RefSeq" id="XP_016979603.1"/>
    </source>
</evidence>
<evidence type="ECO:0000256" key="3">
    <source>
        <dbReference type="ARBA" id="ARBA00023015"/>
    </source>
</evidence>